<accession>A0A3N6P0F0</accession>
<reference evidence="1 2" key="1">
    <citation type="journal article" date="2018" name="ACS Chem. Biol.">
        <title>Ketoreductase domain dysfunction expands chemodiversity: malyngamide biosynthesis in the cyanobacterium Okeania hirsuta.</title>
        <authorList>
            <person name="Moss N.A."/>
            <person name="Leao T."/>
            <person name="Rankin M."/>
            <person name="McCullough T.M."/>
            <person name="Qu P."/>
            <person name="Korobeynikov A."/>
            <person name="Smith J.L."/>
            <person name="Gerwick L."/>
            <person name="Gerwick W.H."/>
        </authorList>
    </citation>
    <scope>NUCLEOTIDE SEQUENCE [LARGE SCALE GENOMIC DNA]</scope>
    <source>
        <strain evidence="1 2">PAB10Feb10-1</strain>
    </source>
</reference>
<sequence length="75" mass="8632">MKQINRRHFLTLSYSSFLAVLIAQCSRYNPQENKQNLSSYPQINQSQNGILEVNLIASINKINLGNKQAYVLNYN</sequence>
<name>A0A3N6P0F0_9CYAN</name>
<dbReference type="Proteomes" id="UP000269154">
    <property type="component" value="Unassembled WGS sequence"/>
</dbReference>
<comment type="caution">
    <text evidence="1">The sequence shown here is derived from an EMBL/GenBank/DDBJ whole genome shotgun (WGS) entry which is preliminary data.</text>
</comment>
<proteinExistence type="predicted"/>
<dbReference type="EMBL" id="RCBY01000247">
    <property type="protein sequence ID" value="RQH27515.1"/>
    <property type="molecule type" value="Genomic_DNA"/>
</dbReference>
<gene>
    <name evidence="1" type="ORF">D5R40_27320</name>
</gene>
<keyword evidence="2" id="KW-1185">Reference proteome</keyword>
<evidence type="ECO:0000313" key="2">
    <source>
        <dbReference type="Proteomes" id="UP000269154"/>
    </source>
</evidence>
<organism evidence="1 2">
    <name type="scientific">Okeania hirsuta</name>
    <dbReference type="NCBI Taxonomy" id="1458930"/>
    <lineage>
        <taxon>Bacteria</taxon>
        <taxon>Bacillati</taxon>
        <taxon>Cyanobacteriota</taxon>
        <taxon>Cyanophyceae</taxon>
        <taxon>Oscillatoriophycideae</taxon>
        <taxon>Oscillatoriales</taxon>
        <taxon>Microcoleaceae</taxon>
        <taxon>Okeania</taxon>
    </lineage>
</organism>
<feature type="non-terminal residue" evidence="1">
    <location>
        <position position="75"/>
    </location>
</feature>
<protein>
    <submittedName>
        <fullName evidence="1">Multicopper oxidase family protein</fullName>
    </submittedName>
</protein>
<dbReference type="AlphaFoldDB" id="A0A3N6P0F0"/>
<evidence type="ECO:0000313" key="1">
    <source>
        <dbReference type="EMBL" id="RQH27515.1"/>
    </source>
</evidence>